<feature type="transmembrane region" description="Helical" evidence="1">
    <location>
        <begin position="73"/>
        <end position="93"/>
    </location>
</feature>
<gene>
    <name evidence="2" type="ORF">L0U88_01245</name>
</gene>
<keyword evidence="1" id="KW-0472">Membrane</keyword>
<accession>A0ABS9BCB2</accession>
<dbReference type="Proteomes" id="UP001200145">
    <property type="component" value="Unassembled WGS sequence"/>
</dbReference>
<keyword evidence="1" id="KW-0812">Transmembrane</keyword>
<evidence type="ECO:0000313" key="3">
    <source>
        <dbReference type="Proteomes" id="UP001200145"/>
    </source>
</evidence>
<protein>
    <recommendedName>
        <fullName evidence="4">Lipoprotein</fullName>
    </recommendedName>
</protein>
<evidence type="ECO:0000256" key="1">
    <source>
        <dbReference type="SAM" id="Phobius"/>
    </source>
</evidence>
<organism evidence="2 3">
    <name type="scientific">Flavihumibacter fluminis</name>
    <dbReference type="NCBI Taxonomy" id="2909236"/>
    <lineage>
        <taxon>Bacteria</taxon>
        <taxon>Pseudomonadati</taxon>
        <taxon>Bacteroidota</taxon>
        <taxon>Chitinophagia</taxon>
        <taxon>Chitinophagales</taxon>
        <taxon>Chitinophagaceae</taxon>
        <taxon>Flavihumibacter</taxon>
    </lineage>
</organism>
<comment type="caution">
    <text evidence="2">The sequence shown here is derived from an EMBL/GenBank/DDBJ whole genome shotgun (WGS) entry which is preliminary data.</text>
</comment>
<reference evidence="2 3" key="1">
    <citation type="submission" date="2022-01" db="EMBL/GenBank/DDBJ databases">
        <title>Flavihumibacter sp. nov., isolated from sediment of a river.</title>
        <authorList>
            <person name="Liu H."/>
        </authorList>
    </citation>
    <scope>NUCLEOTIDE SEQUENCE [LARGE SCALE GENOMIC DNA]</scope>
    <source>
        <strain evidence="2 3">RY-1</strain>
    </source>
</reference>
<dbReference type="PROSITE" id="PS51257">
    <property type="entry name" value="PROKAR_LIPOPROTEIN"/>
    <property type="match status" value="1"/>
</dbReference>
<sequence length="129" mass="14244">MKYANQIGAILAAVVIASCFITWIKIPDTAITISGFATEGTRYGKPGLVNVVMSSIAILLFLIPRIWAKRANLFFSGFNLAWAFRNFILLSTCHAGDCPDRQPAFFIYIIAALLQLVMSFLPNQAITKK</sequence>
<evidence type="ECO:0008006" key="4">
    <source>
        <dbReference type="Google" id="ProtNLM"/>
    </source>
</evidence>
<feature type="transmembrane region" description="Helical" evidence="1">
    <location>
        <begin position="105"/>
        <end position="126"/>
    </location>
</feature>
<proteinExistence type="predicted"/>
<keyword evidence="1" id="KW-1133">Transmembrane helix</keyword>
<feature type="transmembrane region" description="Helical" evidence="1">
    <location>
        <begin position="47"/>
        <end position="67"/>
    </location>
</feature>
<name>A0ABS9BCB2_9BACT</name>
<dbReference type="EMBL" id="JAKEVY010000001">
    <property type="protein sequence ID" value="MCF1713249.1"/>
    <property type="molecule type" value="Genomic_DNA"/>
</dbReference>
<feature type="transmembrane region" description="Helical" evidence="1">
    <location>
        <begin position="6"/>
        <end position="26"/>
    </location>
</feature>
<keyword evidence="3" id="KW-1185">Reference proteome</keyword>
<evidence type="ECO:0000313" key="2">
    <source>
        <dbReference type="EMBL" id="MCF1713249.1"/>
    </source>
</evidence>
<dbReference type="RefSeq" id="WP_234863750.1">
    <property type="nucleotide sequence ID" value="NZ_JAKEVY010000001.1"/>
</dbReference>